<dbReference type="Proteomes" id="UP000827092">
    <property type="component" value="Unassembled WGS sequence"/>
</dbReference>
<protein>
    <submittedName>
        <fullName evidence="1">Uncharacterized protein</fullName>
    </submittedName>
</protein>
<organism evidence="1 2">
    <name type="scientific">Oedothorax gibbosus</name>
    <dbReference type="NCBI Taxonomy" id="931172"/>
    <lineage>
        <taxon>Eukaryota</taxon>
        <taxon>Metazoa</taxon>
        <taxon>Ecdysozoa</taxon>
        <taxon>Arthropoda</taxon>
        <taxon>Chelicerata</taxon>
        <taxon>Arachnida</taxon>
        <taxon>Araneae</taxon>
        <taxon>Araneomorphae</taxon>
        <taxon>Entelegynae</taxon>
        <taxon>Araneoidea</taxon>
        <taxon>Linyphiidae</taxon>
        <taxon>Erigoninae</taxon>
        <taxon>Oedothorax</taxon>
    </lineage>
</organism>
<evidence type="ECO:0000313" key="1">
    <source>
        <dbReference type="EMBL" id="KAG8182241.1"/>
    </source>
</evidence>
<proteinExistence type="predicted"/>
<comment type="caution">
    <text evidence="1">The sequence shown here is derived from an EMBL/GenBank/DDBJ whole genome shotgun (WGS) entry which is preliminary data.</text>
</comment>
<keyword evidence="2" id="KW-1185">Reference proteome</keyword>
<evidence type="ECO:0000313" key="2">
    <source>
        <dbReference type="Proteomes" id="UP000827092"/>
    </source>
</evidence>
<dbReference type="EMBL" id="JAFNEN010000473">
    <property type="protein sequence ID" value="KAG8182241.1"/>
    <property type="molecule type" value="Genomic_DNA"/>
</dbReference>
<name>A0AAV6UDV9_9ARAC</name>
<gene>
    <name evidence="1" type="ORF">JTE90_024174</name>
</gene>
<accession>A0AAV6UDV9</accession>
<dbReference type="AlphaFoldDB" id="A0AAV6UDV9"/>
<reference evidence="1 2" key="1">
    <citation type="journal article" date="2022" name="Nat. Ecol. Evol.">
        <title>A masculinizing supergene underlies an exaggerated male reproductive morph in a spider.</title>
        <authorList>
            <person name="Hendrickx F."/>
            <person name="De Corte Z."/>
            <person name="Sonet G."/>
            <person name="Van Belleghem S.M."/>
            <person name="Kostlbacher S."/>
            <person name="Vangestel C."/>
        </authorList>
    </citation>
    <scope>NUCLEOTIDE SEQUENCE [LARGE SCALE GENOMIC DNA]</scope>
    <source>
        <strain evidence="1">W744_W776</strain>
    </source>
</reference>
<sequence length="112" mass="13142">MNIMRWSGCLSALDRMPNDDYKVVIRADKRPSGRHERTFNAPTIDEVAILIVGENLETRDIVLTPNVRNKQPKFLSRHRITRRRKTTFVIISNFHGQNFFLKSETFIKRQDG</sequence>